<dbReference type="Gene3D" id="3.40.50.300">
    <property type="entry name" value="P-loop containing nucleotide triphosphate hydrolases"/>
    <property type="match status" value="1"/>
</dbReference>
<dbReference type="EMBL" id="JBICRM010000015">
    <property type="protein sequence ID" value="MFG1706470.1"/>
    <property type="molecule type" value="Genomic_DNA"/>
</dbReference>
<dbReference type="RefSeq" id="WP_393169344.1">
    <property type="nucleotide sequence ID" value="NZ_JBICRM010000015.1"/>
</dbReference>
<evidence type="ECO:0000313" key="2">
    <source>
        <dbReference type="Proteomes" id="UP001603978"/>
    </source>
</evidence>
<protein>
    <submittedName>
        <fullName evidence="1">NACHT domain-containing protein</fullName>
    </submittedName>
</protein>
<gene>
    <name evidence="1" type="ORF">ACFLIM_25075</name>
</gene>
<proteinExistence type="predicted"/>
<accession>A0ABW7AJJ1</accession>
<organism evidence="1 2">
    <name type="scientific">Nonomuraea marmarensis</name>
    <dbReference type="NCBI Taxonomy" id="3351344"/>
    <lineage>
        <taxon>Bacteria</taxon>
        <taxon>Bacillati</taxon>
        <taxon>Actinomycetota</taxon>
        <taxon>Actinomycetes</taxon>
        <taxon>Streptosporangiales</taxon>
        <taxon>Streptosporangiaceae</taxon>
        <taxon>Nonomuraea</taxon>
    </lineage>
</organism>
<keyword evidence="2" id="KW-1185">Reference proteome</keyword>
<name>A0ABW7AJJ1_9ACTN</name>
<dbReference type="Proteomes" id="UP001603978">
    <property type="component" value="Unassembled WGS sequence"/>
</dbReference>
<dbReference type="InterPro" id="IPR027417">
    <property type="entry name" value="P-loop_NTPase"/>
</dbReference>
<evidence type="ECO:0000313" key="1">
    <source>
        <dbReference type="EMBL" id="MFG1706470.1"/>
    </source>
</evidence>
<sequence>MTDRRSSNSWKYLYERLGEKRFQQLCAALLKERSPEVTCYPVGQRDGGRDITHLGPERFLIYQVKWTSDRLQDPVPWLESAITGEAANIRRLVAAGAREYLLMTNVAGTSYPGRGTMDRLEEKLDNHSRTFGIAMRCEWQSDLDARVDAASREVKFAYGDMLAGYDLVRYLLECDRLEVREQELRNLLVKVIATQWEQDAKVKFKQVELDSHRLVDLFVDVEARQISAPRPIAPSGGSVAGQLSFDDDEGQIVGGAAQYLVDKQHPLTLIRGEPGQGKSTLGQFVCQLHRAAYLDRAPYVGDNGQFTIIDPRLPLRVDLKDYAAWLEGDSPYATSDTPPAARPRGAASSSLESFVAYLLYAHSGGLAVSVATVNEIFSRFPLLLVLDGLDEVAKSRIRRQTVVEIEAFAARLSVNRISPQLIVTTRPNASGLPEPSSELFRVLALVRLNPALRTAYLRKWADARGIYGAERRALQRTFDHRSAEPHIAQLAENPMHLTILLYLMYKRGESVPSKRTELYRSYMETFLDRETEKSRVVQTYRSELERVTAFLGWHMHSNAARGNTRMTAKEIKKTLNAHLYDIDADTSLVEQLFTGVTDRVWALASKVQGTFEFDVQPVQEYFAAKYLYEVANAPGGRSALLGYLLRRPFWWNTARFYAGFATINELPALLEELQEQQEAGQHPGQIRQAIWSLLADGVFTPRPRTQQRTARLLRDDLSIQLLIHALDTGGQLVALPADRGGADLVEVLWQDVATDPTRPLTAERMRLAHWLQPDRDAFGTWWLPYLDQALGTGNEMPWLEAAIPWNGGRLLSADHANRLVMDDAQAPATALAAGVQAIPDSPLEHRLVTAVLGGLCSHRVSEQVAGFAGDLLKALDPRNFLIMAARDRNAPLDAGRSRNPAHLSQTQITAAWRRLIARDPRFERVREARRFLKGQKDTTSPWGNTARELAGIVGPCWLAAEIAIIGAAASRQRWMTGGDISSGSQPFGAAPDYGRLLQNLRAAHTDPEWWREQLRTHPDPLSRGAWALALVSVADGAVVRECLADLDATVGVLPRALSTALMLSSSRLGAAYFARRLSGQILADTVALSAQTSLLIAHHEDLSATRWPPCQPLTTSRLIEMVSYGAAAWPAHYALTARMVHDATSEHLDGLSTLGPTDLHIGDLSSLSLQLPDLVATPIPLGHIKIILEDPGHYPRSWVNAADLQLSRRDQAPHLGQTAESEGWFSLD</sequence>
<comment type="caution">
    <text evidence="1">The sequence shown here is derived from an EMBL/GenBank/DDBJ whole genome shotgun (WGS) entry which is preliminary data.</text>
</comment>
<reference evidence="1 2" key="1">
    <citation type="submission" date="2024-10" db="EMBL/GenBank/DDBJ databases">
        <authorList>
            <person name="Topkara A.R."/>
            <person name="Saygin H."/>
        </authorList>
    </citation>
    <scope>NUCLEOTIDE SEQUENCE [LARGE SCALE GENOMIC DNA]</scope>
    <source>
        <strain evidence="1 2">M3C6</strain>
    </source>
</reference>